<keyword evidence="2" id="KW-0812">Transmembrane</keyword>
<dbReference type="Pfam" id="PF03544">
    <property type="entry name" value="TonB_C"/>
    <property type="match status" value="1"/>
</dbReference>
<evidence type="ECO:0000313" key="5">
    <source>
        <dbReference type="Proteomes" id="UP001595812"/>
    </source>
</evidence>
<evidence type="ECO:0000313" key="4">
    <source>
        <dbReference type="EMBL" id="MFC3875942.1"/>
    </source>
</evidence>
<sequence>MKSDRSAGQSAPEVKKSQKHEVNLRKNSSLYFQVGLILCLLATFALFEMQFKTTNLEIAANEIIIDEPITIPFDKFKIYKPKAEVQKQEPKVTKLIDVYKPLPDHSDDFVETIITPEVPQPTSQPMDRGELDNLPTEPEEDFWIGAVEIAPIYPGCEKYSNNEDRKKCMSEKISKLVQRKFDTELASEYGLSGIQRIQTQFVVDKSGLVTGIKIRAPHPRLEAEAQRVINKIPQMEPGKQQGKEVNVIYSLPITFKVQN</sequence>
<dbReference type="InterPro" id="IPR037682">
    <property type="entry name" value="TonB_C"/>
</dbReference>
<reference evidence="5" key="1">
    <citation type="journal article" date="2019" name="Int. J. Syst. Evol. Microbiol.">
        <title>The Global Catalogue of Microorganisms (GCM) 10K type strain sequencing project: providing services to taxonomists for standard genome sequencing and annotation.</title>
        <authorList>
            <consortium name="The Broad Institute Genomics Platform"/>
            <consortium name="The Broad Institute Genome Sequencing Center for Infectious Disease"/>
            <person name="Wu L."/>
            <person name="Ma J."/>
        </authorList>
    </citation>
    <scope>NUCLEOTIDE SEQUENCE [LARGE SCALE GENOMIC DNA]</scope>
    <source>
        <strain evidence="5">CECT 8979</strain>
    </source>
</reference>
<keyword evidence="2" id="KW-0472">Membrane</keyword>
<keyword evidence="5" id="KW-1185">Reference proteome</keyword>
<dbReference type="RefSeq" id="WP_386096403.1">
    <property type="nucleotide sequence ID" value="NZ_JBHSAT010000004.1"/>
</dbReference>
<evidence type="ECO:0000256" key="2">
    <source>
        <dbReference type="SAM" id="Phobius"/>
    </source>
</evidence>
<feature type="domain" description="TonB C-terminal" evidence="3">
    <location>
        <begin position="196"/>
        <end position="256"/>
    </location>
</feature>
<feature type="transmembrane region" description="Helical" evidence="2">
    <location>
        <begin position="30"/>
        <end position="47"/>
    </location>
</feature>
<evidence type="ECO:0000256" key="1">
    <source>
        <dbReference type="SAM" id="MobiDB-lite"/>
    </source>
</evidence>
<dbReference type="SUPFAM" id="SSF74653">
    <property type="entry name" value="TolA/TonB C-terminal domain"/>
    <property type="match status" value="1"/>
</dbReference>
<organism evidence="4 5">
    <name type="scientific">Winogradskyella maritima</name>
    <dbReference type="NCBI Taxonomy" id="1517766"/>
    <lineage>
        <taxon>Bacteria</taxon>
        <taxon>Pseudomonadati</taxon>
        <taxon>Bacteroidota</taxon>
        <taxon>Flavobacteriia</taxon>
        <taxon>Flavobacteriales</taxon>
        <taxon>Flavobacteriaceae</taxon>
        <taxon>Winogradskyella</taxon>
    </lineage>
</organism>
<keyword evidence="2" id="KW-1133">Transmembrane helix</keyword>
<proteinExistence type="predicted"/>
<accession>A0ABV8ACW8</accession>
<evidence type="ECO:0000259" key="3">
    <source>
        <dbReference type="Pfam" id="PF03544"/>
    </source>
</evidence>
<feature type="region of interest" description="Disordered" evidence="1">
    <location>
        <begin position="1"/>
        <end position="20"/>
    </location>
</feature>
<protein>
    <submittedName>
        <fullName evidence="4">Energy transducer TonB</fullName>
    </submittedName>
</protein>
<dbReference type="Proteomes" id="UP001595812">
    <property type="component" value="Unassembled WGS sequence"/>
</dbReference>
<name>A0ABV8ACW8_9FLAO</name>
<dbReference type="Gene3D" id="3.30.1150.10">
    <property type="match status" value="1"/>
</dbReference>
<comment type="caution">
    <text evidence="4">The sequence shown here is derived from an EMBL/GenBank/DDBJ whole genome shotgun (WGS) entry which is preliminary data.</text>
</comment>
<dbReference type="EMBL" id="JBHSAT010000004">
    <property type="protein sequence ID" value="MFC3875942.1"/>
    <property type="molecule type" value="Genomic_DNA"/>
</dbReference>
<gene>
    <name evidence="4" type="ORF">ACFOSX_01755</name>
</gene>